<sequence>MNLSERFDEASLLELKQGFLYDADAESYICLLCGERFEEGVVYPADSRFLEARKYAAYHVSSVHGSMLDYYLSLDKKATGLTDLQKQLIAAFASGMSDAATVQLTGGGSASTIRNHRFALKEKAKQAKLFLAIMEMMDSKVPGGAKFVPIHHTAPQVDERYALTQDEYAALLSKYLPHGLEGPLTGLPRKQKHKVALLRHIAAGFEKGIRYEEREINEILMRFSDEEYVTLRRHLIDYGFLGREDDGRAYWLNI</sequence>
<proteinExistence type="predicted"/>
<dbReference type="RefSeq" id="WP_204819298.1">
    <property type="nucleotide sequence ID" value="NZ_JANHOF010000003.1"/>
</dbReference>
<dbReference type="Proteomes" id="UP001589818">
    <property type="component" value="Unassembled WGS sequence"/>
</dbReference>
<feature type="domain" description="DUF2087" evidence="1">
    <location>
        <begin position="184"/>
        <end position="252"/>
    </location>
</feature>
<dbReference type="Pfam" id="PF09860">
    <property type="entry name" value="DUF2087"/>
    <property type="match status" value="1"/>
</dbReference>
<name>A0ABV6J8H3_9BACL</name>
<dbReference type="EMBL" id="JBHLVF010000017">
    <property type="protein sequence ID" value="MFC0392183.1"/>
    <property type="molecule type" value="Genomic_DNA"/>
</dbReference>
<accession>A0ABV6J8H3</accession>
<keyword evidence="3" id="KW-1185">Reference proteome</keyword>
<evidence type="ECO:0000313" key="2">
    <source>
        <dbReference type="EMBL" id="MFC0392183.1"/>
    </source>
</evidence>
<dbReference type="InterPro" id="IPR018656">
    <property type="entry name" value="DUF2087"/>
</dbReference>
<evidence type="ECO:0000313" key="3">
    <source>
        <dbReference type="Proteomes" id="UP001589818"/>
    </source>
</evidence>
<evidence type="ECO:0000259" key="1">
    <source>
        <dbReference type="Pfam" id="PF09860"/>
    </source>
</evidence>
<protein>
    <submittedName>
        <fullName evidence="2">DUF2087 domain-containing protein</fullName>
    </submittedName>
</protein>
<organism evidence="2 3">
    <name type="scientific">Paenibacillus mendelii</name>
    <dbReference type="NCBI Taxonomy" id="206163"/>
    <lineage>
        <taxon>Bacteria</taxon>
        <taxon>Bacillati</taxon>
        <taxon>Bacillota</taxon>
        <taxon>Bacilli</taxon>
        <taxon>Bacillales</taxon>
        <taxon>Paenibacillaceae</taxon>
        <taxon>Paenibacillus</taxon>
    </lineage>
</organism>
<gene>
    <name evidence="2" type="ORF">ACFFJ8_12500</name>
</gene>
<reference evidence="2 3" key="1">
    <citation type="submission" date="2024-09" db="EMBL/GenBank/DDBJ databases">
        <authorList>
            <person name="Sun Q."/>
            <person name="Mori K."/>
        </authorList>
    </citation>
    <scope>NUCLEOTIDE SEQUENCE [LARGE SCALE GENOMIC DNA]</scope>
    <source>
        <strain evidence="2 3">CCM 4839</strain>
    </source>
</reference>
<comment type="caution">
    <text evidence="2">The sequence shown here is derived from an EMBL/GenBank/DDBJ whole genome shotgun (WGS) entry which is preliminary data.</text>
</comment>